<dbReference type="AlphaFoldDB" id="A0A6N3GSW4"/>
<comment type="catalytic activity">
    <reaction evidence="1">
        <text>Random endo-hydrolysis of N-acetyl-beta-D-glucosaminide (1-&gt;4)-beta-linkages in chitin and chitodextrins.</text>
        <dbReference type="EC" id="3.2.1.14"/>
    </reaction>
</comment>
<dbReference type="EC" id="3.2.1.14" evidence="2"/>
<protein>
    <recommendedName>
        <fullName evidence="2">chitinase</fullName>
        <ecNumber evidence="2">3.2.1.14</ecNumber>
    </recommendedName>
</protein>
<dbReference type="EMBL" id="CACRTM010000032">
    <property type="protein sequence ID" value="VYU67071.1"/>
    <property type="molecule type" value="Genomic_DNA"/>
</dbReference>
<dbReference type="InterPro" id="IPR011583">
    <property type="entry name" value="Chitinase_II/V-like_cat"/>
</dbReference>
<evidence type="ECO:0000256" key="2">
    <source>
        <dbReference type="ARBA" id="ARBA00012729"/>
    </source>
</evidence>
<dbReference type="SUPFAM" id="SSF51445">
    <property type="entry name" value="(Trans)glycosidases"/>
    <property type="match status" value="1"/>
</dbReference>
<dbReference type="PANTHER" id="PTHR11177:SF317">
    <property type="entry name" value="CHITINASE 12-RELATED"/>
    <property type="match status" value="1"/>
</dbReference>
<dbReference type="Gene3D" id="2.60.40.10">
    <property type="entry name" value="Immunoglobulins"/>
    <property type="match status" value="1"/>
</dbReference>
<evidence type="ECO:0000256" key="5">
    <source>
        <dbReference type="ARBA" id="ARBA00023277"/>
    </source>
</evidence>
<sequence length="713" mass="78296">MATSKLIKGDTLTETSNAADGFNPATEVSNYSYTSARVAKPVYNKYKASTSKPKVFGYYTDWSQYDGRLQGGDAKDNRGRGYDLTNVSPTAYDKIIVGFVGVTGFHKVDGMYRDVVAEAAEQCGKVKYEPTFLDPWGDFQSYVNVGHSVSGWDVDPKTVTQANTKGLLGGLRDLQAKAKQQGHDLVLSMSIGGWTMSNSFHETAASDSARKTFAKGVVKLFKQFPMFSEVDIDWEYPNAEGAGNPYGPEDGENYALLIGELRKQLDSAGLSNVKISIASSAVVKTFDYSNVKALLQAGLYGINVMTYDFFGTPWAETLTHHTNLNALEEGGWAVNTIVDHLLAEGFPSDRINIGYAAYSRNGRNAELESLSPLKGTYNPGTGTTVGTFESGTTEWYDTIYNYLDLENQKGRNGFNVYTDQVANADYLYNPETKLFMSLDTPRTVKAKGEYAASLGLGALFTWTIDQDNGVLVNAAREGLGYEMASEVIDMEPFYFEGINVEPTDEADETDENEEDDVQPEPAVNHAPKAAIELMVVGGSRVRLSGEKSSDEDSDDLSFSWGVPAAIAVADKTAAVIEFDVPKVSEDTEFTFTLFVRDTWGEPSTQQRFVLSVVAATQSDDSEDESEDKNDDEPADDQDNSDDQPQPADDDVVPSDETTPYPLWNASTVYGGNWGTFETVSWKGHNYQVKWWSQGNQPDLNCGQFQVWTDLGAY</sequence>
<name>A0A6N3GSW4_KLEOX</name>
<dbReference type="Gene3D" id="2.10.10.20">
    <property type="entry name" value="Carbohydrate-binding module superfamily 5/12"/>
    <property type="match status" value="1"/>
</dbReference>
<dbReference type="InterPro" id="IPR029070">
    <property type="entry name" value="Chitinase_insertion_sf"/>
</dbReference>
<feature type="region of interest" description="Disordered" evidence="7">
    <location>
        <begin position="504"/>
        <end position="524"/>
    </location>
</feature>
<keyword evidence="9" id="KW-0326">Glycosidase</keyword>
<gene>
    <name evidence="9" type="primary">chiA_3</name>
    <name evidence="9" type="ORF">KOLFYP65_05101</name>
</gene>
<dbReference type="InterPro" id="IPR050314">
    <property type="entry name" value="Glycosyl_Hydrlase_18"/>
</dbReference>
<keyword evidence="3 9" id="KW-0378">Hydrolase</keyword>
<dbReference type="SUPFAM" id="SSF54556">
    <property type="entry name" value="Chitinase insertion domain"/>
    <property type="match status" value="1"/>
</dbReference>
<accession>A0A6N3GSW4</accession>
<dbReference type="SUPFAM" id="SSF51055">
    <property type="entry name" value="Carbohydrate binding domain"/>
    <property type="match status" value="1"/>
</dbReference>
<dbReference type="RefSeq" id="WP_115239834.1">
    <property type="nucleotide sequence ID" value="NZ_CACRTM010000032.1"/>
</dbReference>
<feature type="compositionally biased region" description="Acidic residues" evidence="7">
    <location>
        <begin position="619"/>
        <end position="653"/>
    </location>
</feature>
<dbReference type="Pfam" id="PF00704">
    <property type="entry name" value="Glyco_hydro_18"/>
    <property type="match status" value="1"/>
</dbReference>
<dbReference type="InterPro" id="IPR013783">
    <property type="entry name" value="Ig-like_fold"/>
</dbReference>
<dbReference type="PROSITE" id="PS51910">
    <property type="entry name" value="GH18_2"/>
    <property type="match status" value="1"/>
</dbReference>
<evidence type="ECO:0000256" key="3">
    <source>
        <dbReference type="ARBA" id="ARBA00022801"/>
    </source>
</evidence>
<dbReference type="PANTHER" id="PTHR11177">
    <property type="entry name" value="CHITINASE"/>
    <property type="match status" value="1"/>
</dbReference>
<dbReference type="GO" id="GO:0008843">
    <property type="term" value="F:endochitinase activity"/>
    <property type="evidence" value="ECO:0007669"/>
    <property type="project" value="UniProtKB-EC"/>
</dbReference>
<dbReference type="SMART" id="SM00495">
    <property type="entry name" value="ChtBD3"/>
    <property type="match status" value="1"/>
</dbReference>
<dbReference type="GO" id="GO:0000272">
    <property type="term" value="P:polysaccharide catabolic process"/>
    <property type="evidence" value="ECO:0007669"/>
    <property type="project" value="UniProtKB-KW"/>
</dbReference>
<dbReference type="GO" id="GO:0005576">
    <property type="term" value="C:extracellular region"/>
    <property type="evidence" value="ECO:0007669"/>
    <property type="project" value="InterPro"/>
</dbReference>
<feature type="region of interest" description="Disordered" evidence="7">
    <location>
        <begin position="615"/>
        <end position="659"/>
    </location>
</feature>
<feature type="compositionally biased region" description="Acidic residues" evidence="7">
    <location>
        <begin position="504"/>
        <end position="518"/>
    </location>
</feature>
<dbReference type="InterPro" id="IPR036573">
    <property type="entry name" value="CBM_sf_5/12"/>
</dbReference>
<dbReference type="InterPro" id="IPR001223">
    <property type="entry name" value="Glyco_hydro18_cat"/>
</dbReference>
<evidence type="ECO:0000259" key="8">
    <source>
        <dbReference type="PROSITE" id="PS51910"/>
    </source>
</evidence>
<proteinExistence type="predicted"/>
<keyword evidence="6" id="KW-0624">Polysaccharide degradation</keyword>
<evidence type="ECO:0000256" key="4">
    <source>
        <dbReference type="ARBA" id="ARBA00023024"/>
    </source>
</evidence>
<dbReference type="InterPro" id="IPR003610">
    <property type="entry name" value="CBM5/12"/>
</dbReference>
<dbReference type="InterPro" id="IPR017853">
    <property type="entry name" value="GH"/>
</dbReference>
<evidence type="ECO:0000313" key="9">
    <source>
        <dbReference type="EMBL" id="VYU67071.1"/>
    </source>
</evidence>
<dbReference type="GO" id="GO:0006032">
    <property type="term" value="P:chitin catabolic process"/>
    <property type="evidence" value="ECO:0007669"/>
    <property type="project" value="UniProtKB-KW"/>
</dbReference>
<dbReference type="Gene3D" id="3.20.20.80">
    <property type="entry name" value="Glycosidases"/>
    <property type="match status" value="1"/>
</dbReference>
<dbReference type="SMART" id="SM00636">
    <property type="entry name" value="Glyco_18"/>
    <property type="match status" value="1"/>
</dbReference>
<keyword evidence="4" id="KW-0146">Chitin degradation</keyword>
<evidence type="ECO:0000256" key="6">
    <source>
        <dbReference type="ARBA" id="ARBA00023326"/>
    </source>
</evidence>
<dbReference type="CDD" id="cd12215">
    <property type="entry name" value="ChiC_BD"/>
    <property type="match status" value="1"/>
</dbReference>
<dbReference type="GO" id="GO:0030246">
    <property type="term" value="F:carbohydrate binding"/>
    <property type="evidence" value="ECO:0007669"/>
    <property type="project" value="InterPro"/>
</dbReference>
<dbReference type="CDD" id="cd06548">
    <property type="entry name" value="GH18_chitinase"/>
    <property type="match status" value="1"/>
</dbReference>
<feature type="domain" description="GH18" evidence="8">
    <location>
        <begin position="53"/>
        <end position="482"/>
    </location>
</feature>
<dbReference type="GO" id="GO:0008061">
    <property type="term" value="F:chitin binding"/>
    <property type="evidence" value="ECO:0007669"/>
    <property type="project" value="InterPro"/>
</dbReference>
<keyword evidence="5" id="KW-0119">Carbohydrate metabolism</keyword>
<evidence type="ECO:0000256" key="1">
    <source>
        <dbReference type="ARBA" id="ARBA00000822"/>
    </source>
</evidence>
<evidence type="ECO:0000256" key="7">
    <source>
        <dbReference type="SAM" id="MobiDB-lite"/>
    </source>
</evidence>
<organism evidence="9">
    <name type="scientific">Klebsiella oxytoca</name>
    <dbReference type="NCBI Taxonomy" id="571"/>
    <lineage>
        <taxon>Bacteria</taxon>
        <taxon>Pseudomonadati</taxon>
        <taxon>Pseudomonadota</taxon>
        <taxon>Gammaproteobacteria</taxon>
        <taxon>Enterobacterales</taxon>
        <taxon>Enterobacteriaceae</taxon>
        <taxon>Klebsiella/Raoultella group</taxon>
        <taxon>Klebsiella</taxon>
    </lineage>
</organism>
<dbReference type="Gene3D" id="3.10.50.10">
    <property type="match status" value="1"/>
</dbReference>
<reference evidence="9" key="1">
    <citation type="submission" date="2019-11" db="EMBL/GenBank/DDBJ databases">
        <authorList>
            <person name="Feng L."/>
        </authorList>
    </citation>
    <scope>NUCLEOTIDE SEQUENCE</scope>
    <source>
        <strain evidence="9">KOxytocaLFYP65</strain>
    </source>
</reference>